<dbReference type="Proteomes" id="UP000315167">
    <property type="component" value="Unassembled WGS sequence"/>
</dbReference>
<dbReference type="RefSeq" id="WP_144898505.1">
    <property type="nucleotide sequence ID" value="NZ_VLKN01000002.1"/>
</dbReference>
<comment type="caution">
    <text evidence="1">The sequence shown here is derived from an EMBL/GenBank/DDBJ whole genome shotgun (WGS) entry which is preliminary data.</text>
</comment>
<accession>A0A562LBB3</accession>
<evidence type="ECO:0000313" key="2">
    <source>
        <dbReference type="Proteomes" id="UP000315167"/>
    </source>
</evidence>
<sequence length="85" mass="9138">MTIPRIEIEATLSMALHGSRCELPAEVAVELCRTWLAVHGALVAKACEVQISASNTRLLVAICGDRAGAAALQGRRVRLVVEDER</sequence>
<dbReference type="AlphaFoldDB" id="A0A562LBB3"/>
<protein>
    <submittedName>
        <fullName evidence="1">Uncharacterized protein</fullName>
    </submittedName>
</protein>
<proteinExistence type="predicted"/>
<keyword evidence="2" id="KW-1185">Reference proteome</keyword>
<dbReference type="EMBL" id="VLKN01000002">
    <property type="protein sequence ID" value="TWI04856.1"/>
    <property type="molecule type" value="Genomic_DNA"/>
</dbReference>
<name>A0A562LBB3_9GAMM</name>
<evidence type="ECO:0000313" key="1">
    <source>
        <dbReference type="EMBL" id="TWI04856.1"/>
    </source>
</evidence>
<organism evidence="1 2">
    <name type="scientific">Luteimonas cucumeris</name>
    <dbReference type="NCBI Taxonomy" id="985012"/>
    <lineage>
        <taxon>Bacteria</taxon>
        <taxon>Pseudomonadati</taxon>
        <taxon>Pseudomonadota</taxon>
        <taxon>Gammaproteobacteria</taxon>
        <taxon>Lysobacterales</taxon>
        <taxon>Lysobacteraceae</taxon>
        <taxon>Luteimonas</taxon>
    </lineage>
</organism>
<gene>
    <name evidence="1" type="ORF">IP90_00996</name>
</gene>
<reference evidence="1 2" key="1">
    <citation type="journal article" date="2015" name="Stand. Genomic Sci.">
        <title>Genomic Encyclopedia of Bacterial and Archaeal Type Strains, Phase III: the genomes of soil and plant-associated and newly described type strains.</title>
        <authorList>
            <person name="Whitman W.B."/>
            <person name="Woyke T."/>
            <person name="Klenk H.P."/>
            <person name="Zhou Y."/>
            <person name="Lilburn T.G."/>
            <person name="Beck B.J."/>
            <person name="De Vos P."/>
            <person name="Vandamme P."/>
            <person name="Eisen J.A."/>
            <person name="Garrity G."/>
            <person name="Hugenholtz P."/>
            <person name="Kyrpides N.C."/>
        </authorList>
    </citation>
    <scope>NUCLEOTIDE SEQUENCE [LARGE SCALE GENOMIC DNA]</scope>
    <source>
        <strain evidence="1 2">CGMCC 1.10821</strain>
    </source>
</reference>